<dbReference type="AlphaFoldDB" id="A0AAE8SKE8"/>
<gene>
    <name evidence="1" type="ORF">FTOL_08678</name>
</gene>
<dbReference type="Proteomes" id="UP001187734">
    <property type="component" value="Unassembled WGS sequence"/>
</dbReference>
<dbReference type="EMBL" id="ONZP01000309">
    <property type="protein sequence ID" value="SPJ80286.1"/>
    <property type="molecule type" value="Genomic_DNA"/>
</dbReference>
<sequence length="254" mass="28626">MADQENPSSDDMLTLRALFPHMNDMYFSGLKQLNLGLPNQASWSNCVKWMRMVAIAFRSKDPKNSQTLLLACIRYRCSFCREPCQQIEVPDSIESHGPVLFPCGHVIGKSCFEALVKAYEEDPGASPICPFNGPCQNEAAGYNTEPCPHRIIHDCGHDLLSYSAESAKTKTAKMPIGWTLQSDGKIPAKCRVCITQEYLDKWTIGTRIEFKNPVIFIRCGSLRGLPQVKMPEGLDISDEFDEREEEHHEVLSRL</sequence>
<accession>A0AAE8SKE8</accession>
<evidence type="ECO:0000313" key="2">
    <source>
        <dbReference type="Proteomes" id="UP001187734"/>
    </source>
</evidence>
<protein>
    <recommendedName>
        <fullName evidence="3">RING-type domain-containing protein</fullName>
    </recommendedName>
</protein>
<comment type="caution">
    <text evidence="1">The sequence shown here is derived from an EMBL/GenBank/DDBJ whole genome shotgun (WGS) entry which is preliminary data.</text>
</comment>
<evidence type="ECO:0008006" key="3">
    <source>
        <dbReference type="Google" id="ProtNLM"/>
    </source>
</evidence>
<proteinExistence type="predicted"/>
<keyword evidence="2" id="KW-1185">Reference proteome</keyword>
<reference evidence="1" key="1">
    <citation type="submission" date="2018-03" db="EMBL/GenBank/DDBJ databases">
        <authorList>
            <person name="Guldener U."/>
        </authorList>
    </citation>
    <scope>NUCLEOTIDE SEQUENCE</scope>
</reference>
<organism evidence="1 2">
    <name type="scientific">Fusarium torulosum</name>
    <dbReference type="NCBI Taxonomy" id="33205"/>
    <lineage>
        <taxon>Eukaryota</taxon>
        <taxon>Fungi</taxon>
        <taxon>Dikarya</taxon>
        <taxon>Ascomycota</taxon>
        <taxon>Pezizomycotina</taxon>
        <taxon>Sordariomycetes</taxon>
        <taxon>Hypocreomycetidae</taxon>
        <taxon>Hypocreales</taxon>
        <taxon>Nectriaceae</taxon>
        <taxon>Fusarium</taxon>
    </lineage>
</organism>
<name>A0AAE8SKE8_9HYPO</name>
<evidence type="ECO:0000313" key="1">
    <source>
        <dbReference type="EMBL" id="SPJ80286.1"/>
    </source>
</evidence>